<gene>
    <name evidence="3" type="ORF">TrVE_jg8145</name>
</gene>
<evidence type="ECO:0000313" key="4">
    <source>
        <dbReference type="Proteomes" id="UP001165160"/>
    </source>
</evidence>
<sequence length="133" mass="14525">MLRIHVLFIFAFILPLSSSFGLTPPSFIKNVEKHALPSFVALSIVTSSLVPLPAFSSPPPSPTTFISGKSPTPPKENSTKGTRKDPTFLRAVSQCKSECEIKSDMDKSDCLQKCQDVVCGSYEQCSFAIIRLN</sequence>
<dbReference type="EMBL" id="BRXX01000186">
    <property type="protein sequence ID" value="GMH96585.1"/>
    <property type="molecule type" value="Genomic_DNA"/>
</dbReference>
<evidence type="ECO:0000313" key="3">
    <source>
        <dbReference type="EMBL" id="GMH96585.1"/>
    </source>
</evidence>
<evidence type="ECO:0000256" key="1">
    <source>
        <dbReference type="SAM" id="MobiDB-lite"/>
    </source>
</evidence>
<feature type="signal peptide" evidence="2">
    <location>
        <begin position="1"/>
        <end position="19"/>
    </location>
</feature>
<evidence type="ECO:0000256" key="2">
    <source>
        <dbReference type="SAM" id="SignalP"/>
    </source>
</evidence>
<protein>
    <submittedName>
        <fullName evidence="3">Uncharacterized protein</fullName>
    </submittedName>
</protein>
<accession>A0A9W7BYS3</accession>
<dbReference type="Proteomes" id="UP001165160">
    <property type="component" value="Unassembled WGS sequence"/>
</dbReference>
<dbReference type="AlphaFoldDB" id="A0A9W7BYS3"/>
<feature type="chain" id="PRO_5040900508" evidence="2">
    <location>
        <begin position="20"/>
        <end position="133"/>
    </location>
</feature>
<keyword evidence="4" id="KW-1185">Reference proteome</keyword>
<keyword evidence="2" id="KW-0732">Signal</keyword>
<comment type="caution">
    <text evidence="3">The sequence shown here is derived from an EMBL/GenBank/DDBJ whole genome shotgun (WGS) entry which is preliminary data.</text>
</comment>
<organism evidence="3 4">
    <name type="scientific">Triparma verrucosa</name>
    <dbReference type="NCBI Taxonomy" id="1606542"/>
    <lineage>
        <taxon>Eukaryota</taxon>
        <taxon>Sar</taxon>
        <taxon>Stramenopiles</taxon>
        <taxon>Ochrophyta</taxon>
        <taxon>Bolidophyceae</taxon>
        <taxon>Parmales</taxon>
        <taxon>Triparmaceae</taxon>
        <taxon>Triparma</taxon>
    </lineage>
</organism>
<feature type="region of interest" description="Disordered" evidence="1">
    <location>
        <begin position="55"/>
        <end position="85"/>
    </location>
</feature>
<reference evidence="4" key="1">
    <citation type="journal article" date="2023" name="Commun. Biol.">
        <title>Genome analysis of Parmales, the sister group of diatoms, reveals the evolutionary specialization of diatoms from phago-mixotrophs to photoautotrophs.</title>
        <authorList>
            <person name="Ban H."/>
            <person name="Sato S."/>
            <person name="Yoshikawa S."/>
            <person name="Yamada K."/>
            <person name="Nakamura Y."/>
            <person name="Ichinomiya M."/>
            <person name="Sato N."/>
            <person name="Blanc-Mathieu R."/>
            <person name="Endo H."/>
            <person name="Kuwata A."/>
            <person name="Ogata H."/>
        </authorList>
    </citation>
    <scope>NUCLEOTIDE SEQUENCE [LARGE SCALE GENOMIC DNA]</scope>
    <source>
        <strain evidence="4">NIES 3699</strain>
    </source>
</reference>
<name>A0A9W7BYS3_9STRA</name>
<proteinExistence type="predicted"/>